<proteinExistence type="predicted"/>
<evidence type="ECO:0000256" key="1">
    <source>
        <dbReference type="SAM" id="MobiDB-lite"/>
    </source>
</evidence>
<feature type="region of interest" description="Disordered" evidence="1">
    <location>
        <begin position="23"/>
        <end position="45"/>
    </location>
</feature>
<sequence>MSQDPAESLTEWDKIGVRSGLLRDSSVADPDHGSGADSEAVERSRQPFVVPGIRVPATAYIAVLCIGVRSTQTALVLGTF</sequence>
<feature type="compositionally biased region" description="Basic and acidic residues" evidence="1">
    <location>
        <begin position="29"/>
        <end position="45"/>
    </location>
</feature>
<evidence type="ECO:0000313" key="2">
    <source>
        <dbReference type="EMBL" id="RRT50456.1"/>
    </source>
</evidence>
<comment type="caution">
    <text evidence="2">The sequence shown here is derived from an EMBL/GenBank/DDBJ whole genome shotgun (WGS) entry which is preliminary data.</text>
</comment>
<accession>A0A426YFI9</accession>
<organism evidence="2 3">
    <name type="scientific">Ensete ventricosum</name>
    <name type="common">Abyssinian banana</name>
    <name type="synonym">Musa ensete</name>
    <dbReference type="NCBI Taxonomy" id="4639"/>
    <lineage>
        <taxon>Eukaryota</taxon>
        <taxon>Viridiplantae</taxon>
        <taxon>Streptophyta</taxon>
        <taxon>Embryophyta</taxon>
        <taxon>Tracheophyta</taxon>
        <taxon>Spermatophyta</taxon>
        <taxon>Magnoliopsida</taxon>
        <taxon>Liliopsida</taxon>
        <taxon>Zingiberales</taxon>
        <taxon>Musaceae</taxon>
        <taxon>Ensete</taxon>
    </lineage>
</organism>
<dbReference type="EMBL" id="AMZH03012757">
    <property type="protein sequence ID" value="RRT50456.1"/>
    <property type="molecule type" value="Genomic_DNA"/>
</dbReference>
<name>A0A426YFI9_ENSVE</name>
<gene>
    <name evidence="2" type="ORF">B296_00051726</name>
</gene>
<dbReference type="AlphaFoldDB" id="A0A426YFI9"/>
<dbReference type="Proteomes" id="UP000287651">
    <property type="component" value="Unassembled WGS sequence"/>
</dbReference>
<reference evidence="2 3" key="1">
    <citation type="journal article" date="2014" name="Agronomy (Basel)">
        <title>A Draft Genome Sequence for Ensete ventricosum, the Drought-Tolerant Tree Against Hunger.</title>
        <authorList>
            <person name="Harrison J."/>
            <person name="Moore K.A."/>
            <person name="Paszkiewicz K."/>
            <person name="Jones T."/>
            <person name="Grant M."/>
            <person name="Ambacheew D."/>
            <person name="Muzemil S."/>
            <person name="Studholme D.J."/>
        </authorList>
    </citation>
    <scope>NUCLEOTIDE SEQUENCE [LARGE SCALE GENOMIC DNA]</scope>
</reference>
<evidence type="ECO:0000313" key="3">
    <source>
        <dbReference type="Proteomes" id="UP000287651"/>
    </source>
</evidence>
<protein>
    <submittedName>
        <fullName evidence="2">Uncharacterized protein</fullName>
    </submittedName>
</protein>